<dbReference type="InterPro" id="IPR023165">
    <property type="entry name" value="rRNA_Ade_diMease-like_C"/>
</dbReference>
<evidence type="ECO:0000259" key="9">
    <source>
        <dbReference type="SMART" id="SM00650"/>
    </source>
</evidence>
<accession>A0A931BSY5</accession>
<feature type="binding site" evidence="7 8">
    <location>
        <position position="103"/>
    </location>
    <ligand>
        <name>S-adenosyl-L-methionine</name>
        <dbReference type="ChEBI" id="CHEBI:59789"/>
    </ligand>
</feature>
<evidence type="ECO:0000256" key="5">
    <source>
        <dbReference type="ARBA" id="ARBA00022691"/>
    </source>
</evidence>
<dbReference type="InterPro" id="IPR020598">
    <property type="entry name" value="rRNA_Ade_methylase_Trfase_N"/>
</dbReference>
<dbReference type="GO" id="GO:0052908">
    <property type="term" value="F:16S rRNA (adenine(1518)-N(6)/adenine(1519)-N(6))-dimethyltransferase activity"/>
    <property type="evidence" value="ECO:0007669"/>
    <property type="project" value="UniProtKB-EC"/>
</dbReference>
<dbReference type="SMART" id="SM00650">
    <property type="entry name" value="rADc"/>
    <property type="match status" value="1"/>
</dbReference>
<comment type="caution">
    <text evidence="10">The sequence shown here is derived from an EMBL/GenBank/DDBJ whole genome shotgun (WGS) entry which is preliminary data.</text>
</comment>
<organism evidence="10 11">
    <name type="scientific">Microvirga alba</name>
    <dbReference type="NCBI Taxonomy" id="2791025"/>
    <lineage>
        <taxon>Bacteria</taxon>
        <taxon>Pseudomonadati</taxon>
        <taxon>Pseudomonadota</taxon>
        <taxon>Alphaproteobacteria</taxon>
        <taxon>Hyphomicrobiales</taxon>
        <taxon>Methylobacteriaceae</taxon>
        <taxon>Microvirga</taxon>
    </lineage>
</organism>
<comment type="subcellular location">
    <subcellularLocation>
        <location evidence="7">Cytoplasm</location>
    </subcellularLocation>
</comment>
<dbReference type="SUPFAM" id="SSF53335">
    <property type="entry name" value="S-adenosyl-L-methionine-dependent methyltransferases"/>
    <property type="match status" value="1"/>
</dbReference>
<feature type="binding site" evidence="7 8">
    <location>
        <position position="123"/>
    </location>
    <ligand>
        <name>S-adenosyl-L-methionine</name>
        <dbReference type="ChEBI" id="CHEBI:59789"/>
    </ligand>
</feature>
<evidence type="ECO:0000256" key="4">
    <source>
        <dbReference type="ARBA" id="ARBA00022679"/>
    </source>
</evidence>
<feature type="binding site" evidence="7 8">
    <location>
        <position position="28"/>
    </location>
    <ligand>
        <name>S-adenosyl-L-methionine</name>
        <dbReference type="ChEBI" id="CHEBI:59789"/>
    </ligand>
</feature>
<keyword evidence="11" id="KW-1185">Reference proteome</keyword>
<dbReference type="PROSITE" id="PS01131">
    <property type="entry name" value="RRNA_A_DIMETH"/>
    <property type="match status" value="1"/>
</dbReference>
<dbReference type="CDD" id="cd02440">
    <property type="entry name" value="AdoMet_MTases"/>
    <property type="match status" value="1"/>
</dbReference>
<dbReference type="Pfam" id="PF00398">
    <property type="entry name" value="RrnaAD"/>
    <property type="match status" value="1"/>
</dbReference>
<dbReference type="PANTHER" id="PTHR11727:SF7">
    <property type="entry name" value="DIMETHYLADENOSINE TRANSFERASE-RELATED"/>
    <property type="match status" value="1"/>
</dbReference>
<keyword evidence="1 7" id="KW-0963">Cytoplasm</keyword>
<dbReference type="GO" id="GO:0003723">
    <property type="term" value="F:RNA binding"/>
    <property type="evidence" value="ECO:0007669"/>
    <property type="project" value="UniProtKB-UniRule"/>
</dbReference>
<keyword evidence="5 7" id="KW-0949">S-adenosyl-L-methionine</keyword>
<keyword evidence="6 7" id="KW-0694">RNA-binding</keyword>
<feature type="binding site" evidence="7 8">
    <location>
        <position position="77"/>
    </location>
    <ligand>
        <name>S-adenosyl-L-methionine</name>
        <dbReference type="ChEBI" id="CHEBI:59789"/>
    </ligand>
</feature>
<protein>
    <recommendedName>
        <fullName evidence="7">Ribosomal RNA small subunit methyltransferase A</fullName>
        <ecNumber evidence="7">2.1.1.182</ecNumber>
    </recommendedName>
    <alternativeName>
        <fullName evidence="7">16S rRNA (adenine(1518)-N(6)/adenine(1519)-N(6))-dimethyltransferase</fullName>
    </alternativeName>
    <alternativeName>
        <fullName evidence="7">16S rRNA dimethyladenosine transferase</fullName>
    </alternativeName>
    <alternativeName>
        <fullName evidence="7">16S rRNA dimethylase</fullName>
    </alternativeName>
    <alternativeName>
        <fullName evidence="7">S-adenosylmethionine-6-N', N'-adenosyl(rRNA) dimethyltransferase</fullName>
    </alternativeName>
</protein>
<feature type="binding site" evidence="7 8">
    <location>
        <position position="30"/>
    </location>
    <ligand>
        <name>S-adenosyl-L-methionine</name>
        <dbReference type="ChEBI" id="CHEBI:59789"/>
    </ligand>
</feature>
<dbReference type="InterPro" id="IPR029063">
    <property type="entry name" value="SAM-dependent_MTases_sf"/>
</dbReference>
<dbReference type="EC" id="2.1.1.182" evidence="7"/>
<dbReference type="InterPro" id="IPR020596">
    <property type="entry name" value="rRNA_Ade_Mease_Trfase_CS"/>
</dbReference>
<dbReference type="PANTHER" id="PTHR11727">
    <property type="entry name" value="DIMETHYLADENOSINE TRANSFERASE"/>
    <property type="match status" value="1"/>
</dbReference>
<dbReference type="Gene3D" id="1.10.8.100">
    <property type="entry name" value="Ribosomal RNA adenine dimethylase-like, domain 2"/>
    <property type="match status" value="1"/>
</dbReference>
<comment type="function">
    <text evidence="7">Specifically dimethylates two adjacent adenosines (A1518 and A1519) in the loop of a conserved hairpin near the 3'-end of 16S rRNA in the 30S particle. May play a critical role in biogenesis of 30S subunits.</text>
</comment>
<dbReference type="Proteomes" id="UP000599312">
    <property type="component" value="Unassembled WGS sequence"/>
</dbReference>
<keyword evidence="3 7" id="KW-0489">Methyltransferase</keyword>
<keyword evidence="4 7" id="KW-0808">Transferase</keyword>
<dbReference type="RefSeq" id="WP_196270224.1">
    <property type="nucleotide sequence ID" value="NZ_JADQDO010000001.1"/>
</dbReference>
<dbReference type="Gene3D" id="3.40.50.150">
    <property type="entry name" value="Vaccinia Virus protein VP39"/>
    <property type="match status" value="1"/>
</dbReference>
<evidence type="ECO:0000256" key="7">
    <source>
        <dbReference type="HAMAP-Rule" id="MF_00607"/>
    </source>
</evidence>
<dbReference type="GO" id="GO:0005829">
    <property type="term" value="C:cytosol"/>
    <property type="evidence" value="ECO:0007669"/>
    <property type="project" value="TreeGrafter"/>
</dbReference>
<evidence type="ECO:0000256" key="8">
    <source>
        <dbReference type="PROSITE-ProRule" id="PRU01026"/>
    </source>
</evidence>
<evidence type="ECO:0000256" key="2">
    <source>
        <dbReference type="ARBA" id="ARBA00022552"/>
    </source>
</evidence>
<dbReference type="AlphaFoldDB" id="A0A931BSY5"/>
<feature type="binding site" evidence="7 8">
    <location>
        <position position="55"/>
    </location>
    <ligand>
        <name>S-adenosyl-L-methionine</name>
        <dbReference type="ChEBI" id="CHEBI:59789"/>
    </ligand>
</feature>
<dbReference type="NCBIfam" id="TIGR00755">
    <property type="entry name" value="ksgA"/>
    <property type="match status" value="1"/>
</dbReference>
<evidence type="ECO:0000256" key="1">
    <source>
        <dbReference type="ARBA" id="ARBA00022490"/>
    </source>
</evidence>
<evidence type="ECO:0000313" key="11">
    <source>
        <dbReference type="Proteomes" id="UP000599312"/>
    </source>
</evidence>
<comment type="similarity">
    <text evidence="7">Belongs to the class I-like SAM-binding methyltransferase superfamily. rRNA adenine N(6)-methyltransferase family. RsmA subfamily.</text>
</comment>
<reference evidence="10" key="1">
    <citation type="submission" date="2020-11" db="EMBL/GenBank/DDBJ databases">
        <authorList>
            <person name="Kim M.K."/>
        </authorList>
    </citation>
    <scope>NUCLEOTIDE SEQUENCE</scope>
    <source>
        <strain evidence="10">BT350</strain>
    </source>
</reference>
<proteinExistence type="inferred from homology"/>
<dbReference type="PROSITE" id="PS51689">
    <property type="entry name" value="SAM_RNA_A_N6_MT"/>
    <property type="match status" value="1"/>
</dbReference>
<feature type="domain" description="Ribosomal RNA adenine methylase transferase N-terminal" evidence="9">
    <location>
        <begin position="35"/>
        <end position="212"/>
    </location>
</feature>
<evidence type="ECO:0000313" key="10">
    <source>
        <dbReference type="EMBL" id="MBF9232262.1"/>
    </source>
</evidence>
<comment type="catalytic activity">
    <reaction evidence="7">
        <text>adenosine(1518)/adenosine(1519) in 16S rRNA + 4 S-adenosyl-L-methionine = N(6)-dimethyladenosine(1518)/N(6)-dimethyladenosine(1519) in 16S rRNA + 4 S-adenosyl-L-homocysteine + 4 H(+)</text>
        <dbReference type="Rhea" id="RHEA:19609"/>
        <dbReference type="Rhea" id="RHEA-COMP:10232"/>
        <dbReference type="Rhea" id="RHEA-COMP:10233"/>
        <dbReference type="ChEBI" id="CHEBI:15378"/>
        <dbReference type="ChEBI" id="CHEBI:57856"/>
        <dbReference type="ChEBI" id="CHEBI:59789"/>
        <dbReference type="ChEBI" id="CHEBI:74411"/>
        <dbReference type="ChEBI" id="CHEBI:74493"/>
        <dbReference type="EC" id="2.1.1.182"/>
    </reaction>
</comment>
<sequence length="286" mass="31112">MSQIDDLPPLREVVRIHGLMAKKSLGQNFLFDLNLTSRIARSAGPLEDSTVVEVGPGPGGLTRAILAAGAKKVIAIERDSRCLPALAEIAAHYPGRLEVIEADALAFDPRPLIGEGPVRIIANLPYNVGTALLTGWLTGEAWPPWWSSLTLMFQREVAERIVANEDDPKDYGRLGVLCGWRTEARILFDVPPSAFVPPPKITSSIVHLTPRQEPLPCRVGALEAVTRAAFGQRRKMLRQSLKSMTPDPSALIAEAGLEETARAENVPVSGYVALANAFDRTKRRSD</sequence>
<dbReference type="InterPro" id="IPR011530">
    <property type="entry name" value="rRNA_adenine_dimethylase"/>
</dbReference>
<keyword evidence="2 7" id="KW-0698">rRNA processing</keyword>
<evidence type="ECO:0000256" key="6">
    <source>
        <dbReference type="ARBA" id="ARBA00022884"/>
    </source>
</evidence>
<dbReference type="InterPro" id="IPR001737">
    <property type="entry name" value="KsgA/Erm"/>
</dbReference>
<evidence type="ECO:0000256" key="3">
    <source>
        <dbReference type="ARBA" id="ARBA00022603"/>
    </source>
</evidence>
<dbReference type="HAMAP" id="MF_00607">
    <property type="entry name" value="16SrRNA_methyltr_A"/>
    <property type="match status" value="1"/>
</dbReference>
<gene>
    <name evidence="7 10" type="primary">rsmA</name>
    <name evidence="7" type="synonym">ksgA</name>
    <name evidence="10" type="ORF">I2H38_02595</name>
</gene>
<dbReference type="EMBL" id="JADQDO010000001">
    <property type="protein sequence ID" value="MBF9232262.1"/>
    <property type="molecule type" value="Genomic_DNA"/>
</dbReference>
<name>A0A931BSY5_9HYPH</name>